<dbReference type="AlphaFoldDB" id="A0A4R7ZL39"/>
<evidence type="ECO:0000256" key="2">
    <source>
        <dbReference type="ARBA" id="ARBA00022475"/>
    </source>
</evidence>
<feature type="transmembrane region" description="Helical" evidence="6">
    <location>
        <begin position="337"/>
        <end position="370"/>
    </location>
</feature>
<feature type="transmembrane region" description="Helical" evidence="6">
    <location>
        <begin position="238"/>
        <end position="258"/>
    </location>
</feature>
<sequence>MPSERSPRRWRRITDLNSPQPAPSGPGLARRLGVGDAVVIGLGSMVGAGVFAVWSPAARAAGSGLLIGLGIAAVVAYCNAVSSAQLAAVYPVSGGTYVYGRERLGEWWGFAAGWCFVIGKTASCAAMALTFATYVTDIDWLRRLVALVAVLGLAAVNLRGVTKTARLTRILVTCTLAVLALVLILLYTGEPHHHASTGTSAYGVLQSAGLLFFAFAGYARIATMGEEVREPARTIPRAITVALIIAIGIYFAVALALLRTGDPASTAAPLAAAVDGVGAAWAVPVVRIGAALASLGALLALIAGVGRTTLAMARNRDLPSWLAAVHPRYQVPHHAELALAAVVGVLVLTTDLRGVIGFSSFGVLLYYAIANASAFTQPADQRRWPRAVNVIGLTGCLVLAVTLPWTSAVVAAALLAAALLVRRFRTGRAGSARN</sequence>
<dbReference type="GO" id="GO:0022857">
    <property type="term" value="F:transmembrane transporter activity"/>
    <property type="evidence" value="ECO:0007669"/>
    <property type="project" value="InterPro"/>
</dbReference>
<accession>A0A4R7ZL39</accession>
<feature type="transmembrane region" description="Helical" evidence="6">
    <location>
        <begin position="278"/>
        <end position="306"/>
    </location>
</feature>
<feature type="transmembrane region" description="Helical" evidence="6">
    <location>
        <begin position="111"/>
        <end position="134"/>
    </location>
</feature>
<dbReference type="PANTHER" id="PTHR42770">
    <property type="entry name" value="AMINO ACID TRANSPORTER-RELATED"/>
    <property type="match status" value="1"/>
</dbReference>
<proteinExistence type="predicted"/>
<feature type="transmembrane region" description="Helical" evidence="6">
    <location>
        <begin position="200"/>
        <end position="218"/>
    </location>
</feature>
<feature type="transmembrane region" description="Helical" evidence="6">
    <location>
        <begin position="34"/>
        <end position="54"/>
    </location>
</feature>
<dbReference type="OrthoDB" id="259687at2"/>
<evidence type="ECO:0000256" key="1">
    <source>
        <dbReference type="ARBA" id="ARBA00004651"/>
    </source>
</evidence>
<dbReference type="Proteomes" id="UP000295447">
    <property type="component" value="Unassembled WGS sequence"/>
</dbReference>
<keyword evidence="8" id="KW-1185">Reference proteome</keyword>
<dbReference type="PIRSF" id="PIRSF006060">
    <property type="entry name" value="AA_transporter"/>
    <property type="match status" value="1"/>
</dbReference>
<reference evidence="7 8" key="1">
    <citation type="submission" date="2019-03" db="EMBL/GenBank/DDBJ databases">
        <title>Genomic Encyclopedia of Type Strains, Phase III (KMG-III): the genomes of soil and plant-associated and newly described type strains.</title>
        <authorList>
            <person name="Whitman W."/>
        </authorList>
    </citation>
    <scope>NUCLEOTIDE SEQUENCE [LARGE SCALE GENOMIC DNA]</scope>
    <source>
        <strain evidence="7 8">VKM Ac-2570</strain>
    </source>
</reference>
<name>A0A4R7ZL39_9ACTN</name>
<gene>
    <name evidence="7" type="ORF">EV650_7374</name>
</gene>
<dbReference type="PANTHER" id="PTHR42770:SF7">
    <property type="entry name" value="MEMBRANE PROTEIN"/>
    <property type="match status" value="1"/>
</dbReference>
<organism evidence="7 8">
    <name type="scientific">Kribbella kalugense</name>
    <dbReference type="NCBI Taxonomy" id="2512221"/>
    <lineage>
        <taxon>Bacteria</taxon>
        <taxon>Bacillati</taxon>
        <taxon>Actinomycetota</taxon>
        <taxon>Actinomycetes</taxon>
        <taxon>Propionibacteriales</taxon>
        <taxon>Kribbellaceae</taxon>
        <taxon>Kribbella</taxon>
    </lineage>
</organism>
<evidence type="ECO:0000313" key="8">
    <source>
        <dbReference type="Proteomes" id="UP000295447"/>
    </source>
</evidence>
<keyword evidence="3 6" id="KW-0812">Transmembrane</keyword>
<dbReference type="GO" id="GO:0005886">
    <property type="term" value="C:plasma membrane"/>
    <property type="evidence" value="ECO:0007669"/>
    <property type="project" value="UniProtKB-SubCell"/>
</dbReference>
<evidence type="ECO:0000256" key="5">
    <source>
        <dbReference type="ARBA" id="ARBA00023136"/>
    </source>
</evidence>
<protein>
    <submittedName>
        <fullName evidence="7">Amino acid/polyamine/organocation transporter (APC superfamily)</fullName>
    </submittedName>
</protein>
<keyword evidence="4 6" id="KW-1133">Transmembrane helix</keyword>
<dbReference type="InterPro" id="IPR002293">
    <property type="entry name" value="AA/rel_permease1"/>
</dbReference>
<feature type="transmembrane region" description="Helical" evidence="6">
    <location>
        <begin position="66"/>
        <end position="90"/>
    </location>
</feature>
<feature type="transmembrane region" description="Helical" evidence="6">
    <location>
        <begin position="390"/>
        <end position="421"/>
    </location>
</feature>
<comment type="subcellular location">
    <subcellularLocation>
        <location evidence="1">Cell membrane</location>
        <topology evidence="1">Multi-pass membrane protein</topology>
    </subcellularLocation>
</comment>
<comment type="caution">
    <text evidence="7">The sequence shown here is derived from an EMBL/GenBank/DDBJ whole genome shotgun (WGS) entry which is preliminary data.</text>
</comment>
<dbReference type="Pfam" id="PF13520">
    <property type="entry name" value="AA_permease_2"/>
    <property type="match status" value="1"/>
</dbReference>
<keyword evidence="2" id="KW-1003">Cell membrane</keyword>
<dbReference type="InterPro" id="IPR050367">
    <property type="entry name" value="APC_superfamily"/>
</dbReference>
<feature type="transmembrane region" description="Helical" evidence="6">
    <location>
        <begin position="140"/>
        <end position="158"/>
    </location>
</feature>
<feature type="transmembrane region" description="Helical" evidence="6">
    <location>
        <begin position="170"/>
        <end position="188"/>
    </location>
</feature>
<evidence type="ECO:0000256" key="3">
    <source>
        <dbReference type="ARBA" id="ARBA00022692"/>
    </source>
</evidence>
<evidence type="ECO:0000256" key="6">
    <source>
        <dbReference type="SAM" id="Phobius"/>
    </source>
</evidence>
<evidence type="ECO:0000256" key="4">
    <source>
        <dbReference type="ARBA" id="ARBA00022989"/>
    </source>
</evidence>
<dbReference type="Gene3D" id="1.20.1740.10">
    <property type="entry name" value="Amino acid/polyamine transporter I"/>
    <property type="match status" value="1"/>
</dbReference>
<dbReference type="EMBL" id="SODF01000003">
    <property type="protein sequence ID" value="TDW15880.1"/>
    <property type="molecule type" value="Genomic_DNA"/>
</dbReference>
<evidence type="ECO:0000313" key="7">
    <source>
        <dbReference type="EMBL" id="TDW15880.1"/>
    </source>
</evidence>
<keyword evidence="5 6" id="KW-0472">Membrane</keyword>